<name>A0A370KI28_9HYPH</name>
<organism evidence="1 2">
    <name type="scientific">Rhizobium grahamii</name>
    <dbReference type="NCBI Taxonomy" id="1120045"/>
    <lineage>
        <taxon>Bacteria</taxon>
        <taxon>Pseudomonadati</taxon>
        <taxon>Pseudomonadota</taxon>
        <taxon>Alphaproteobacteria</taxon>
        <taxon>Hyphomicrobiales</taxon>
        <taxon>Rhizobiaceae</taxon>
        <taxon>Rhizobium/Agrobacterium group</taxon>
        <taxon>Rhizobium</taxon>
    </lineage>
</organism>
<gene>
    <name evidence="1" type="ORF">B5K06_29035</name>
</gene>
<sequence length="746" mass="82170">MAYSNAATAKLFNLLPAYLRDEDARNGGALKALLGVVEKAADDIEDDIRQLHANAFIETCEPWVVPYIGELVGNIRLSSSEPEPVTSAAREIFPDLRGPRLEPLPALRTRADVARTIYYRRRKGTLPMLEELARDITGWPTHAVEFFEGLLWTQAVRNRLRIETLTPDLRKVESCRRLNSAFDGMSHTVDVRPPSRSEGWYNIRNIGFFLWRLGAYPLNKVTPRRAGDFRYHFSPLGNQAPLFSARRREAVETELATELDVPQAIRPARFHKDLADSAALASPPSHSEFYGPFDKTPEQAGAPNQSIFMVVDGIEVPAASIRCADLSTFRQPADATVLVDVARGRFALGALFSTDPVVEISYHYGFPADLGGGPYQRQAWLTDPVRAELTATYLVNGSGLPGTFSTIGAALQQWKDDDRPRSLIRISDNRSYVEAINIELDVSQRGEFLAIEAADGMRPHLQLTGAMTVTGSRPDFVLTLAGLLIEGQVRVEDTISRLRLVHSTLVPGLGIVDGSAPAGEPSIVALAGSTATPLNVGLSVELAFSISGAIALPRLARHLILLDSIVDGALLPAPDDPDPDTSGPMLYSERSTVRGTANLRGIEYASTSIFENLVTCERVQQGCVRFSYVHPLSRVPRRYRCQPDLAEALEIEIAETTTVLTAAERQQIRDRVRLRLKPEYTAEPYGQPAYLQLALDGPPEIATGAEDGSEMGAYCHLKQPQRERNLSTRLEEYLPFGLDYGLIYVT</sequence>
<evidence type="ECO:0000313" key="1">
    <source>
        <dbReference type="EMBL" id="RDJ03950.1"/>
    </source>
</evidence>
<reference evidence="1 2" key="1">
    <citation type="submission" date="2017-03" db="EMBL/GenBank/DDBJ databases">
        <title>Genome analysis of Rhizobial strains effectives or ineffectives for nitrogen fixation isolated from bean seeds.</title>
        <authorList>
            <person name="Peralta H."/>
            <person name="Aguilar-Vera A."/>
            <person name="Mora Y."/>
            <person name="Vargas-Lagunas C."/>
            <person name="Girard L."/>
            <person name="Mora J."/>
        </authorList>
    </citation>
    <scope>NUCLEOTIDE SEQUENCE [LARGE SCALE GENOMIC DNA]</scope>
    <source>
        <strain evidence="1 2">CCGM3</strain>
    </source>
</reference>
<protein>
    <submittedName>
        <fullName evidence="1">Uncharacterized protein</fullName>
    </submittedName>
</protein>
<proteinExistence type="predicted"/>
<dbReference type="AlphaFoldDB" id="A0A370KI28"/>
<dbReference type="Proteomes" id="UP000254939">
    <property type="component" value="Unassembled WGS sequence"/>
</dbReference>
<accession>A0A370KI28</accession>
<dbReference type="OrthoDB" id="626916at2"/>
<dbReference type="EMBL" id="NAAC01000041">
    <property type="protein sequence ID" value="RDJ03950.1"/>
    <property type="molecule type" value="Genomic_DNA"/>
</dbReference>
<evidence type="ECO:0000313" key="2">
    <source>
        <dbReference type="Proteomes" id="UP000254939"/>
    </source>
</evidence>
<dbReference type="RefSeq" id="WP_114715466.1">
    <property type="nucleotide sequence ID" value="NZ_KZ857269.1"/>
</dbReference>
<comment type="caution">
    <text evidence="1">The sequence shown here is derived from an EMBL/GenBank/DDBJ whole genome shotgun (WGS) entry which is preliminary data.</text>
</comment>